<evidence type="ECO:0000259" key="3">
    <source>
        <dbReference type="Pfam" id="PF13006"/>
    </source>
</evidence>
<evidence type="ECO:0000313" key="5">
    <source>
        <dbReference type="Proteomes" id="UP000779070"/>
    </source>
</evidence>
<dbReference type="RefSeq" id="WP_206372279.1">
    <property type="nucleotide sequence ID" value="NZ_CAWPTM010000030.1"/>
</dbReference>
<feature type="domain" description="Transposase IS4-like" evidence="2">
    <location>
        <begin position="126"/>
        <end position="350"/>
    </location>
</feature>
<dbReference type="Pfam" id="PF01609">
    <property type="entry name" value="DDE_Tnp_1"/>
    <property type="match status" value="1"/>
</dbReference>
<keyword evidence="5" id="KW-1185">Reference proteome</keyword>
<sequence>MFLRQALNQVHQFSAEKLSGLSDLLSPELIAQCMEDTGITTIRRRRLPMEMMVWSVVGMSLYRHLSMEKVVSKLDILLPGKKPFVAPSAVIQARQRLGSDVMKSVFTQTQKLWNDKTPHPDWHGLTLHAVDGVVWRTPDTKENDEHFSRTRNQKCSSEYPQVRMVCHMELTSHLLNSASFDSTSVSEVNLTTDLIEHSPDHSLTIFDRGFYALGLLHRWQATGKDRHWLIPMRKGAQYTTVRKLGRGQELVELQLSTQAKKKWHDAPDTLEARLITKVVKGKEIRLLTSMTDPLRYPGKDIAELYSHRWEIELGYREMKQYMLQNNLTLRSKKPELVIQELWGMLLAYNLLRFLMCQMAYDQNKVMPYQIGFKQASLFLIGQLQLLPAVAPGRIPEIMNYILDMAESFTLPERRERSYPRAVKRRPSRYATRPSKRC</sequence>
<reference evidence="4 5" key="1">
    <citation type="submission" date="2021-02" db="EMBL/GenBank/DDBJ databases">
        <title>Draft Genome Sequences of 5 Vibrio neptunius Strains Isolated From of Bivalve Hatcheries.</title>
        <authorList>
            <person name="Galvis F."/>
            <person name="Barja J.L."/>
            <person name="Lemos M.L."/>
            <person name="Balado M."/>
        </authorList>
    </citation>
    <scope>NUCLEOTIDE SEQUENCE [LARGE SCALE GENOMIC DNA]</scope>
    <source>
        <strain evidence="4 5">PP-145.98</strain>
    </source>
</reference>
<dbReference type="InterPro" id="IPR047952">
    <property type="entry name" value="Transpos_IS4"/>
</dbReference>
<dbReference type="SUPFAM" id="SSF53098">
    <property type="entry name" value="Ribonuclease H-like"/>
    <property type="match status" value="1"/>
</dbReference>
<feature type="region of interest" description="Disordered" evidence="1">
    <location>
        <begin position="416"/>
        <end position="437"/>
    </location>
</feature>
<dbReference type="InterPro" id="IPR012337">
    <property type="entry name" value="RNaseH-like_sf"/>
</dbReference>
<dbReference type="InterPro" id="IPR024473">
    <property type="entry name" value="Transposases_IS4_N"/>
</dbReference>
<dbReference type="Proteomes" id="UP000779070">
    <property type="component" value="Unassembled WGS sequence"/>
</dbReference>
<organism evidence="4 5">
    <name type="scientific">Vibrio neptunius</name>
    <dbReference type="NCBI Taxonomy" id="170651"/>
    <lineage>
        <taxon>Bacteria</taxon>
        <taxon>Pseudomonadati</taxon>
        <taxon>Pseudomonadota</taxon>
        <taxon>Gammaproteobacteria</taxon>
        <taxon>Vibrionales</taxon>
        <taxon>Vibrionaceae</taxon>
        <taxon>Vibrio</taxon>
    </lineage>
</organism>
<evidence type="ECO:0000313" key="4">
    <source>
        <dbReference type="EMBL" id="MBN3580502.1"/>
    </source>
</evidence>
<feature type="compositionally biased region" description="Basic residues" evidence="1">
    <location>
        <begin position="421"/>
        <end position="437"/>
    </location>
</feature>
<dbReference type="PANTHER" id="PTHR37529">
    <property type="entry name" value="TRANSPOSASE INSG FOR INSERTION SEQUENCE ELEMENT IS4-RELATED"/>
    <property type="match status" value="1"/>
</dbReference>
<dbReference type="PANTHER" id="PTHR37529:SF1">
    <property type="entry name" value="TRANSPOSASE INSG FOR INSERTION SEQUENCE ELEMENT IS4-RELATED"/>
    <property type="match status" value="1"/>
</dbReference>
<name>A0ABS3A7Q7_9VIBR</name>
<accession>A0ABS3A7Q7</accession>
<dbReference type="EMBL" id="JAFHLB010000051">
    <property type="protein sequence ID" value="MBN3580502.1"/>
    <property type="molecule type" value="Genomic_DNA"/>
</dbReference>
<evidence type="ECO:0000256" key="1">
    <source>
        <dbReference type="SAM" id="MobiDB-lite"/>
    </source>
</evidence>
<dbReference type="InterPro" id="IPR002559">
    <property type="entry name" value="Transposase_11"/>
</dbReference>
<protein>
    <submittedName>
        <fullName evidence="4">IS4 family transposase</fullName>
    </submittedName>
</protein>
<dbReference type="NCBIfam" id="NF033592">
    <property type="entry name" value="transpos_IS4_1"/>
    <property type="match status" value="1"/>
</dbReference>
<feature type="domain" description="Transposase IS4 N-terminal" evidence="3">
    <location>
        <begin position="17"/>
        <end position="107"/>
    </location>
</feature>
<dbReference type="Pfam" id="PF13006">
    <property type="entry name" value="Nterm_IS4"/>
    <property type="match status" value="1"/>
</dbReference>
<evidence type="ECO:0000259" key="2">
    <source>
        <dbReference type="Pfam" id="PF01609"/>
    </source>
</evidence>
<comment type="caution">
    <text evidence="4">The sequence shown here is derived from an EMBL/GenBank/DDBJ whole genome shotgun (WGS) entry which is preliminary data.</text>
</comment>
<proteinExistence type="predicted"/>
<gene>
    <name evidence="4" type="ORF">JYA62_23025</name>
</gene>